<reference evidence="1 2" key="1">
    <citation type="submission" date="2018-12" db="EMBL/GenBank/DDBJ databases">
        <title>Cadmium resistance mechanism in endophytic bacteria Burkholderia cenocepacia YG-3.</title>
        <authorList>
            <person name="Zhang X."/>
            <person name="Wang X."/>
            <person name="Zhu Y."/>
        </authorList>
    </citation>
    <scope>NUCLEOTIDE SEQUENCE [LARGE SCALE GENOMIC DNA]</scope>
    <source>
        <strain evidence="1 2">YG-3</strain>
    </source>
</reference>
<proteinExistence type="predicted"/>
<accession>A0A3Q9FB21</accession>
<gene>
    <name evidence="1" type="ORF">D5R55_19520</name>
</gene>
<organism evidence="1 2">
    <name type="scientific">Burkholderia cenocepacia</name>
    <dbReference type="NCBI Taxonomy" id="95486"/>
    <lineage>
        <taxon>Bacteria</taxon>
        <taxon>Pseudomonadati</taxon>
        <taxon>Pseudomonadota</taxon>
        <taxon>Betaproteobacteria</taxon>
        <taxon>Burkholderiales</taxon>
        <taxon>Burkholderiaceae</taxon>
        <taxon>Burkholderia</taxon>
        <taxon>Burkholderia cepacia complex</taxon>
    </lineage>
</organism>
<dbReference type="Proteomes" id="UP000277191">
    <property type="component" value="Chromosome 2"/>
</dbReference>
<dbReference type="AlphaFoldDB" id="A0A3Q9FB21"/>
<evidence type="ECO:0000313" key="1">
    <source>
        <dbReference type="EMBL" id="AZQ53170.1"/>
    </source>
</evidence>
<sequence>MESIARCAAACDGGFALLLEFAAIHYALPVSFFVMNQTRDDALPDELPLQIDKAALSIHVLNPMGSVHE</sequence>
<dbReference type="EMBL" id="CP034546">
    <property type="protein sequence ID" value="AZQ53170.1"/>
    <property type="molecule type" value="Genomic_DNA"/>
</dbReference>
<protein>
    <submittedName>
        <fullName evidence="1">Uncharacterized protein</fullName>
    </submittedName>
</protein>
<evidence type="ECO:0000313" key="2">
    <source>
        <dbReference type="Proteomes" id="UP000277191"/>
    </source>
</evidence>
<name>A0A3Q9FB21_9BURK</name>